<keyword evidence="3" id="KW-0646">Protease inhibitor</keyword>
<dbReference type="RefSeq" id="WP_167176838.1">
    <property type="nucleotide sequence ID" value="NZ_BAAAEJ010000007.1"/>
</dbReference>
<dbReference type="PANTHER" id="PTHR35890">
    <property type="match status" value="1"/>
</dbReference>
<evidence type="ECO:0000313" key="3">
    <source>
        <dbReference type="EMBL" id="GAA0391283.1"/>
    </source>
</evidence>
<dbReference type="NCBIfam" id="NF002987">
    <property type="entry name" value="PRK03719.1"/>
    <property type="match status" value="1"/>
</dbReference>
<keyword evidence="3" id="KW-0722">Serine protease inhibitor</keyword>
<organism evidence="3 4">
    <name type="scientific">Brevundimonas terrae</name>
    <dbReference type="NCBI Taxonomy" id="363631"/>
    <lineage>
        <taxon>Bacteria</taxon>
        <taxon>Pseudomonadati</taxon>
        <taxon>Pseudomonadota</taxon>
        <taxon>Alphaproteobacteria</taxon>
        <taxon>Caulobacterales</taxon>
        <taxon>Caulobacteraceae</taxon>
        <taxon>Brevundimonas</taxon>
    </lineage>
</organism>
<comment type="similarity">
    <text evidence="1">Belongs to the protease inhibitor I11 (ecotin) family.</text>
</comment>
<keyword evidence="4" id="KW-1185">Reference proteome</keyword>
<dbReference type="SUPFAM" id="SSF49772">
    <property type="entry name" value="Ecotin, trypsin inhibitor"/>
    <property type="match status" value="1"/>
</dbReference>
<sequence>MRFFALATVAALALSACATPSVEAQSTPTVQDAMKAYPEATAGQKRHVLNLPALDNEDAVKVELIIGQTKTIDCNRQMLGGQLEERTAEGWGYNYYVLPQISAGASTMMACPAGSEREAFVTLPQQTLVRYNSRLPVVVYTPENVEVRYRLWRAGEVLELN</sequence>
<name>A0ABN0YCT0_9CAUL</name>
<dbReference type="PIRSF" id="PIRSF006865">
    <property type="entry name" value="Prot_inh_ecotin"/>
    <property type="match status" value="1"/>
</dbReference>
<protein>
    <submittedName>
        <fullName evidence="3">Serine protease inhibitor ecotin</fullName>
    </submittedName>
</protein>
<dbReference type="PANTHER" id="PTHR35890:SF3">
    <property type="entry name" value="ECOTIN"/>
    <property type="match status" value="1"/>
</dbReference>
<evidence type="ECO:0000313" key="4">
    <source>
        <dbReference type="Proteomes" id="UP001500791"/>
    </source>
</evidence>
<dbReference type="EMBL" id="BAAAEJ010000007">
    <property type="protein sequence ID" value="GAA0391283.1"/>
    <property type="molecule type" value="Genomic_DNA"/>
</dbReference>
<reference evidence="3 4" key="1">
    <citation type="journal article" date="2019" name="Int. J. Syst. Evol. Microbiol.">
        <title>The Global Catalogue of Microorganisms (GCM) 10K type strain sequencing project: providing services to taxonomists for standard genome sequencing and annotation.</title>
        <authorList>
            <consortium name="The Broad Institute Genomics Platform"/>
            <consortium name="The Broad Institute Genome Sequencing Center for Infectious Disease"/>
            <person name="Wu L."/>
            <person name="Ma J."/>
        </authorList>
    </citation>
    <scope>NUCLEOTIDE SEQUENCE [LARGE SCALE GENOMIC DNA]</scope>
    <source>
        <strain evidence="3 4">JCM 13476</strain>
    </source>
</reference>
<dbReference type="Gene3D" id="2.60.40.550">
    <property type="entry name" value="Ecotin"/>
    <property type="match status" value="1"/>
</dbReference>
<dbReference type="Proteomes" id="UP001500791">
    <property type="component" value="Unassembled WGS sequence"/>
</dbReference>
<evidence type="ECO:0000256" key="1">
    <source>
        <dbReference type="ARBA" id="ARBA00010558"/>
    </source>
</evidence>
<dbReference type="PROSITE" id="PS51257">
    <property type="entry name" value="PROKAR_LIPOPROTEIN"/>
    <property type="match status" value="1"/>
</dbReference>
<proteinExistence type="inferred from homology"/>
<evidence type="ECO:0000256" key="2">
    <source>
        <dbReference type="SAM" id="SignalP"/>
    </source>
</evidence>
<accession>A0ABN0YCT0</accession>
<feature type="chain" id="PRO_5046177673" evidence="2">
    <location>
        <begin position="25"/>
        <end position="161"/>
    </location>
</feature>
<comment type="caution">
    <text evidence="3">The sequence shown here is derived from an EMBL/GenBank/DDBJ whole genome shotgun (WGS) entry which is preliminary data.</text>
</comment>
<gene>
    <name evidence="3" type="primary">eco</name>
    <name evidence="3" type="ORF">GCM10009093_17390</name>
</gene>
<keyword evidence="2" id="KW-0732">Signal</keyword>
<feature type="signal peptide" evidence="2">
    <location>
        <begin position="1"/>
        <end position="24"/>
    </location>
</feature>
<dbReference type="InterPro" id="IPR036198">
    <property type="entry name" value="Ecotin_sf"/>
</dbReference>
<dbReference type="Pfam" id="PF03974">
    <property type="entry name" value="Ecotin"/>
    <property type="match status" value="1"/>
</dbReference>
<dbReference type="GO" id="GO:0004867">
    <property type="term" value="F:serine-type endopeptidase inhibitor activity"/>
    <property type="evidence" value="ECO:0007669"/>
    <property type="project" value="UniProtKB-KW"/>
</dbReference>
<dbReference type="InterPro" id="IPR005658">
    <property type="entry name" value="Prot_inh_ecotin"/>
</dbReference>